<proteinExistence type="predicted"/>
<evidence type="ECO:0000313" key="1">
    <source>
        <dbReference type="EMBL" id="GIX93514.1"/>
    </source>
</evidence>
<comment type="caution">
    <text evidence="1">The sequence shown here is derived from an EMBL/GenBank/DDBJ whole genome shotgun (WGS) entry which is preliminary data.</text>
</comment>
<gene>
    <name evidence="1" type="ORF">CEXT_240681</name>
</gene>
<accession>A0AAV4PA68</accession>
<dbReference type="EMBL" id="BPLR01004258">
    <property type="protein sequence ID" value="GIX93514.1"/>
    <property type="molecule type" value="Genomic_DNA"/>
</dbReference>
<name>A0AAV4PA68_CAEEX</name>
<protein>
    <submittedName>
        <fullName evidence="1">Uncharacterized protein</fullName>
    </submittedName>
</protein>
<reference evidence="1 2" key="1">
    <citation type="submission" date="2021-06" db="EMBL/GenBank/DDBJ databases">
        <title>Caerostris extrusa draft genome.</title>
        <authorList>
            <person name="Kono N."/>
            <person name="Arakawa K."/>
        </authorList>
    </citation>
    <scope>NUCLEOTIDE SEQUENCE [LARGE SCALE GENOMIC DNA]</scope>
</reference>
<dbReference type="AlphaFoldDB" id="A0AAV4PA68"/>
<organism evidence="1 2">
    <name type="scientific">Caerostris extrusa</name>
    <name type="common">Bark spider</name>
    <name type="synonym">Caerostris bankana</name>
    <dbReference type="NCBI Taxonomy" id="172846"/>
    <lineage>
        <taxon>Eukaryota</taxon>
        <taxon>Metazoa</taxon>
        <taxon>Ecdysozoa</taxon>
        <taxon>Arthropoda</taxon>
        <taxon>Chelicerata</taxon>
        <taxon>Arachnida</taxon>
        <taxon>Araneae</taxon>
        <taxon>Araneomorphae</taxon>
        <taxon>Entelegynae</taxon>
        <taxon>Araneoidea</taxon>
        <taxon>Araneidae</taxon>
        <taxon>Caerostris</taxon>
    </lineage>
</organism>
<sequence>MHAEVLIFETSIFTAKGFKNEENGRQQSDDIFRIFFNTNYSSSSHTHGVLFLPIGAIDRKARHQARVIAGK</sequence>
<keyword evidence="2" id="KW-1185">Reference proteome</keyword>
<dbReference type="Proteomes" id="UP001054945">
    <property type="component" value="Unassembled WGS sequence"/>
</dbReference>
<evidence type="ECO:0000313" key="2">
    <source>
        <dbReference type="Proteomes" id="UP001054945"/>
    </source>
</evidence>